<gene>
    <name evidence="2 4" type="primary">ubc-15</name>
    <name evidence="2" type="ORF">CELE_Y110A2AR.2</name>
    <name evidence="4" type="ORF">Y110A2AR.2</name>
</gene>
<accession>A0A1T5HUK3</accession>
<dbReference type="AlphaFoldDB" id="A0A1T5HUK3"/>
<protein>
    <submittedName>
        <fullName evidence="2">UBIQUITIN_CONJUGAT_2 domain-containing protein</fullName>
    </submittedName>
</protein>
<dbReference type="OrthoDB" id="10265489at2759"/>
<dbReference type="WormBase" id="Y110A2AR.2g">
    <property type="protein sequence ID" value="CE51933"/>
    <property type="gene ID" value="WBGene00006710"/>
    <property type="gene designation" value="ubc-15"/>
</dbReference>
<organism evidence="2 3">
    <name type="scientific">Caenorhabditis elegans</name>
    <dbReference type="NCBI Taxonomy" id="6239"/>
    <lineage>
        <taxon>Eukaryota</taxon>
        <taxon>Metazoa</taxon>
        <taxon>Ecdysozoa</taxon>
        <taxon>Nematoda</taxon>
        <taxon>Chromadorea</taxon>
        <taxon>Rhabditida</taxon>
        <taxon>Rhabditina</taxon>
        <taxon>Rhabditomorpha</taxon>
        <taxon>Rhabditoidea</taxon>
        <taxon>Rhabditidae</taxon>
        <taxon>Peloderinae</taxon>
        <taxon>Caenorhabditis</taxon>
    </lineage>
</organism>
<dbReference type="CTD" id="173637"/>
<dbReference type="AGR" id="WB:WBGene00006710"/>
<keyword evidence="3" id="KW-1185">Reference proteome</keyword>
<dbReference type="ExpressionAtlas" id="A0A1T5HUK3">
    <property type="expression patterns" value="baseline and differential"/>
</dbReference>
<evidence type="ECO:0000313" key="3">
    <source>
        <dbReference type="Proteomes" id="UP000001940"/>
    </source>
</evidence>
<evidence type="ECO:0000313" key="4">
    <source>
        <dbReference type="WormBase" id="Y110A2AR.2g"/>
    </source>
</evidence>
<evidence type="ECO:0000256" key="1">
    <source>
        <dbReference type="SAM" id="MobiDB-lite"/>
    </source>
</evidence>
<name>A0A1T5HUK3_CAEEL</name>
<reference evidence="2 3" key="1">
    <citation type="journal article" date="1998" name="Science">
        <title>Genome sequence of the nematode C. elegans: a platform for investigating biology.</title>
        <authorList>
            <consortium name="The C. elegans sequencing consortium"/>
            <person name="Sulson J.E."/>
            <person name="Waterston R."/>
        </authorList>
    </citation>
    <scope>NUCLEOTIDE SEQUENCE [LARGE SCALE GENOMIC DNA]</scope>
    <source>
        <strain evidence="2 3">Bristol N2</strain>
    </source>
</reference>
<feature type="region of interest" description="Disordered" evidence="1">
    <location>
        <begin position="1"/>
        <end position="21"/>
    </location>
</feature>
<dbReference type="Bgee" id="WBGene00006710">
    <property type="expression patterns" value="Expressed in pharyngeal muscle cell (C elegans) and 4 other cell types or tissues"/>
</dbReference>
<dbReference type="RefSeq" id="NP_001337300.1">
    <property type="nucleotide sequence ID" value="NM_001350385.1"/>
</dbReference>
<dbReference type="Proteomes" id="UP000001940">
    <property type="component" value="Chromosome II"/>
</dbReference>
<dbReference type="GeneID" id="173637"/>
<feature type="compositionally biased region" description="Low complexity" evidence="1">
    <location>
        <begin position="1"/>
        <end position="20"/>
    </location>
</feature>
<sequence>MLPEHAAPTGGAPNAAPNAPIVRGFGFDNNLPARNYYGA</sequence>
<proteinExistence type="predicted"/>
<dbReference type="EMBL" id="BX284602">
    <property type="protein sequence ID" value="SKC30508.1"/>
    <property type="molecule type" value="Genomic_DNA"/>
</dbReference>
<evidence type="ECO:0000313" key="2">
    <source>
        <dbReference type="EMBL" id="SKC30508.1"/>
    </source>
</evidence>